<dbReference type="GO" id="GO:0005739">
    <property type="term" value="C:mitochondrion"/>
    <property type="evidence" value="ECO:0007669"/>
    <property type="project" value="TreeGrafter"/>
</dbReference>
<dbReference type="OrthoDB" id="415706at2759"/>
<dbReference type="SUPFAM" id="SSF52540">
    <property type="entry name" value="P-loop containing nucleoside triphosphate hydrolases"/>
    <property type="match status" value="1"/>
</dbReference>
<evidence type="ECO:0000313" key="7">
    <source>
        <dbReference type="Proteomes" id="UP000054321"/>
    </source>
</evidence>
<evidence type="ECO:0000259" key="4">
    <source>
        <dbReference type="PROSITE" id="PS51388"/>
    </source>
</evidence>
<dbReference type="Pfam" id="PF00350">
    <property type="entry name" value="Dynamin_N"/>
    <property type="match status" value="1"/>
</dbReference>
<protein>
    <recommendedName>
        <fullName evidence="8">GED domain-containing protein</fullName>
    </recommendedName>
</protein>
<sequence length="717" mass="80567">MNLASPAQLDIVDRLRGLGISNFVALPQLAVVGDQSSGKSSVLESFSELPFPRDNGLCTRFVTQIIFRRAAESSIKIFIIPGPDRSRQEAEKLRSYHKDGLVTLTGHQFLEILNEVCDLMGIPGPGQPLDSNKSTFSEDLLSIELCGPDKQNLSIIDIPGIFRTPTEGVTTEDDMALVRRIMNRHIRDERTIILAVIPSNTDIATQEILSIAKEVDPNGHRTLGVLTKPDLIDEGGEENVMSLVEGKRNPLRLGYCIVRNRGQSELATDSAARHKKETDFFAAEPWSRLDRERVGTTALQRRLQSLLASLTRREFPKVQTQIMQQLSSCRKRLESLGADRQSADQQRRFLLDMSREFQDMVNFALDAYYSRHRAFGDIPELRLATLAVDRMEQFSADMENFGHTVSFDSEDSTEEAAADLSSQVSNTPSSDCSDSAVEGPSCNYPELLDLLSVEWENPVPSDRCIMEWIGEEYKRARGFGLSNIGPSVLPTIWQEQSKNWEGITKAYIGDIVCLVHDFICKLLAHVCPDEAVRASLWPPLQEQLIAKYRKALEHVDFIINVERFGTPLTANRSFSENLQNRKTRRLEDLLEEDAETPYNSKAGEQSNKIVKFKELRQSMAMDNSEDTVLEIHDILESYYHIARNRLVDTVCMQVSDFHLLTGASSPLRVFGNSFFVSSLSPAQLEIIAGEDPSTKQLRKNLTNEIATLEEGTKLLRL</sequence>
<evidence type="ECO:0000256" key="1">
    <source>
        <dbReference type="ARBA" id="ARBA00022741"/>
    </source>
</evidence>
<dbReference type="GO" id="GO:0016020">
    <property type="term" value="C:membrane"/>
    <property type="evidence" value="ECO:0007669"/>
    <property type="project" value="TreeGrafter"/>
</dbReference>
<reference evidence="7" key="2">
    <citation type="submission" date="2015-01" db="EMBL/GenBank/DDBJ databases">
        <title>Evolutionary Origins and Diversification of the Mycorrhizal Mutualists.</title>
        <authorList>
            <consortium name="DOE Joint Genome Institute"/>
            <consortium name="Mycorrhizal Genomics Consortium"/>
            <person name="Kohler A."/>
            <person name="Kuo A."/>
            <person name="Nagy L.G."/>
            <person name="Floudas D."/>
            <person name="Copeland A."/>
            <person name="Barry K.W."/>
            <person name="Cichocki N."/>
            <person name="Veneault-Fourrey C."/>
            <person name="LaButti K."/>
            <person name="Lindquist E.A."/>
            <person name="Lipzen A."/>
            <person name="Lundell T."/>
            <person name="Morin E."/>
            <person name="Murat C."/>
            <person name="Riley R."/>
            <person name="Ohm R."/>
            <person name="Sun H."/>
            <person name="Tunlid A."/>
            <person name="Henrissat B."/>
            <person name="Grigoriev I.V."/>
            <person name="Hibbett D.S."/>
            <person name="Martin F."/>
        </authorList>
    </citation>
    <scope>NUCLEOTIDE SEQUENCE [LARGE SCALE GENOMIC DNA]</scope>
    <source>
        <strain evidence="7">Zn</strain>
    </source>
</reference>
<dbReference type="CDD" id="cd08771">
    <property type="entry name" value="DLP_1"/>
    <property type="match status" value="1"/>
</dbReference>
<dbReference type="GO" id="GO:0005874">
    <property type="term" value="C:microtubule"/>
    <property type="evidence" value="ECO:0007669"/>
    <property type="project" value="TreeGrafter"/>
</dbReference>
<keyword evidence="2" id="KW-0342">GTP-binding</keyword>
<organism evidence="6 7">
    <name type="scientific">Oidiodendron maius (strain Zn)</name>
    <dbReference type="NCBI Taxonomy" id="913774"/>
    <lineage>
        <taxon>Eukaryota</taxon>
        <taxon>Fungi</taxon>
        <taxon>Dikarya</taxon>
        <taxon>Ascomycota</taxon>
        <taxon>Pezizomycotina</taxon>
        <taxon>Leotiomycetes</taxon>
        <taxon>Leotiomycetes incertae sedis</taxon>
        <taxon>Myxotrichaceae</taxon>
        <taxon>Oidiodendron</taxon>
    </lineage>
</organism>
<dbReference type="GO" id="GO:0005525">
    <property type="term" value="F:GTP binding"/>
    <property type="evidence" value="ECO:0007669"/>
    <property type="project" value="InterPro"/>
</dbReference>
<evidence type="ECO:0000259" key="5">
    <source>
        <dbReference type="PROSITE" id="PS51718"/>
    </source>
</evidence>
<dbReference type="FunFam" id="3.40.50.300:FF:001425">
    <property type="entry name" value="Dynamin GTPase, putative"/>
    <property type="match status" value="1"/>
</dbReference>
<evidence type="ECO:0000256" key="3">
    <source>
        <dbReference type="SAM" id="MobiDB-lite"/>
    </source>
</evidence>
<dbReference type="InterPro" id="IPR027417">
    <property type="entry name" value="P-loop_NTPase"/>
</dbReference>
<evidence type="ECO:0000313" key="6">
    <source>
        <dbReference type="EMBL" id="KIM99704.1"/>
    </source>
</evidence>
<dbReference type="SMART" id="SM00053">
    <property type="entry name" value="DYNc"/>
    <property type="match status" value="1"/>
</dbReference>
<dbReference type="GO" id="GO:0048312">
    <property type="term" value="P:intracellular distribution of mitochondria"/>
    <property type="evidence" value="ECO:0007669"/>
    <property type="project" value="TreeGrafter"/>
</dbReference>
<dbReference type="InterPro" id="IPR020850">
    <property type="entry name" value="GED_dom"/>
</dbReference>
<feature type="domain" description="Dynamin-type G" evidence="5">
    <location>
        <begin position="23"/>
        <end position="316"/>
    </location>
</feature>
<dbReference type="InterPro" id="IPR022812">
    <property type="entry name" value="Dynamin"/>
</dbReference>
<dbReference type="GO" id="GO:0008017">
    <property type="term" value="F:microtubule binding"/>
    <property type="evidence" value="ECO:0007669"/>
    <property type="project" value="TreeGrafter"/>
</dbReference>
<name>A0A0C3H8W1_OIDMZ</name>
<evidence type="ECO:0008006" key="8">
    <source>
        <dbReference type="Google" id="ProtNLM"/>
    </source>
</evidence>
<dbReference type="Gene3D" id="3.40.50.300">
    <property type="entry name" value="P-loop containing nucleotide triphosphate hydrolases"/>
    <property type="match status" value="1"/>
</dbReference>
<dbReference type="EMBL" id="KN832878">
    <property type="protein sequence ID" value="KIM99704.1"/>
    <property type="molecule type" value="Genomic_DNA"/>
</dbReference>
<gene>
    <name evidence="6" type="ORF">OIDMADRAFT_126576</name>
</gene>
<dbReference type="AlphaFoldDB" id="A0A0C3H8W1"/>
<feature type="region of interest" description="Disordered" evidence="3">
    <location>
        <begin position="412"/>
        <end position="437"/>
    </location>
</feature>
<dbReference type="PANTHER" id="PTHR11566">
    <property type="entry name" value="DYNAMIN"/>
    <property type="match status" value="1"/>
</dbReference>
<accession>A0A0C3H8W1</accession>
<dbReference type="HOGENOM" id="CLU_008964_7_2_1"/>
<dbReference type="InterPro" id="IPR030381">
    <property type="entry name" value="G_DYNAMIN_dom"/>
</dbReference>
<dbReference type="PROSITE" id="PS51718">
    <property type="entry name" value="G_DYNAMIN_2"/>
    <property type="match status" value="1"/>
</dbReference>
<evidence type="ECO:0000256" key="2">
    <source>
        <dbReference type="ARBA" id="ARBA00023134"/>
    </source>
</evidence>
<dbReference type="GO" id="GO:0000266">
    <property type="term" value="P:mitochondrial fission"/>
    <property type="evidence" value="ECO:0007669"/>
    <property type="project" value="TreeGrafter"/>
</dbReference>
<keyword evidence="1" id="KW-0547">Nucleotide-binding</keyword>
<dbReference type="PROSITE" id="PS51388">
    <property type="entry name" value="GED"/>
    <property type="match status" value="1"/>
</dbReference>
<dbReference type="Proteomes" id="UP000054321">
    <property type="component" value="Unassembled WGS sequence"/>
</dbReference>
<dbReference type="InterPro" id="IPR001401">
    <property type="entry name" value="Dynamin_GTPase"/>
</dbReference>
<dbReference type="Pfam" id="PF01031">
    <property type="entry name" value="Dynamin_M"/>
    <property type="match status" value="1"/>
</dbReference>
<reference evidence="6 7" key="1">
    <citation type="submission" date="2014-04" db="EMBL/GenBank/DDBJ databases">
        <authorList>
            <consortium name="DOE Joint Genome Institute"/>
            <person name="Kuo A."/>
            <person name="Martino E."/>
            <person name="Perotto S."/>
            <person name="Kohler A."/>
            <person name="Nagy L.G."/>
            <person name="Floudas D."/>
            <person name="Copeland A."/>
            <person name="Barry K.W."/>
            <person name="Cichocki N."/>
            <person name="Veneault-Fourrey C."/>
            <person name="LaButti K."/>
            <person name="Lindquist E.A."/>
            <person name="Lipzen A."/>
            <person name="Lundell T."/>
            <person name="Morin E."/>
            <person name="Murat C."/>
            <person name="Sun H."/>
            <person name="Tunlid A."/>
            <person name="Henrissat B."/>
            <person name="Grigoriev I.V."/>
            <person name="Hibbett D.S."/>
            <person name="Martin F."/>
            <person name="Nordberg H.P."/>
            <person name="Cantor M.N."/>
            <person name="Hua S.X."/>
        </authorList>
    </citation>
    <scope>NUCLEOTIDE SEQUENCE [LARGE SCALE GENOMIC DNA]</scope>
    <source>
        <strain evidence="6 7">Zn</strain>
    </source>
</reference>
<feature type="compositionally biased region" description="Polar residues" evidence="3">
    <location>
        <begin position="420"/>
        <end position="433"/>
    </location>
</feature>
<dbReference type="InParanoid" id="A0A0C3H8W1"/>
<dbReference type="PRINTS" id="PR00195">
    <property type="entry name" value="DYNAMIN"/>
</dbReference>
<dbReference type="InterPro" id="IPR000375">
    <property type="entry name" value="Dynamin_stalk"/>
</dbReference>
<dbReference type="InterPro" id="IPR045063">
    <property type="entry name" value="Dynamin_N"/>
</dbReference>
<dbReference type="PANTHER" id="PTHR11566:SF215">
    <property type="entry name" value="DYNAMIN GTPASE"/>
    <property type="match status" value="1"/>
</dbReference>
<keyword evidence="7" id="KW-1185">Reference proteome</keyword>
<dbReference type="STRING" id="913774.A0A0C3H8W1"/>
<dbReference type="GO" id="GO:0016559">
    <property type="term" value="P:peroxisome fission"/>
    <property type="evidence" value="ECO:0007669"/>
    <property type="project" value="TreeGrafter"/>
</dbReference>
<feature type="domain" description="GED" evidence="4">
    <location>
        <begin position="628"/>
        <end position="717"/>
    </location>
</feature>
<dbReference type="GO" id="GO:0003924">
    <property type="term" value="F:GTPase activity"/>
    <property type="evidence" value="ECO:0007669"/>
    <property type="project" value="InterPro"/>
</dbReference>
<dbReference type="GO" id="GO:0006897">
    <property type="term" value="P:endocytosis"/>
    <property type="evidence" value="ECO:0007669"/>
    <property type="project" value="TreeGrafter"/>
</dbReference>
<proteinExistence type="predicted"/>